<dbReference type="FunFam" id="1.10.3720.10:FF:000001">
    <property type="entry name" value="Glycine betaine ABC transporter, permease"/>
    <property type="match status" value="1"/>
</dbReference>
<evidence type="ECO:0000256" key="6">
    <source>
        <dbReference type="ARBA" id="ARBA00035642"/>
    </source>
</evidence>
<feature type="transmembrane region" description="Helical" evidence="8">
    <location>
        <begin position="184"/>
        <end position="205"/>
    </location>
</feature>
<dbReference type="EMBL" id="BHYK01000013">
    <property type="protein sequence ID" value="GCD10942.1"/>
    <property type="molecule type" value="Genomic_DNA"/>
</dbReference>
<accession>A0A401UN37</accession>
<dbReference type="Gene3D" id="1.10.3720.10">
    <property type="entry name" value="MetI-like"/>
    <property type="match status" value="1"/>
</dbReference>
<dbReference type="RefSeq" id="WP_233439770.1">
    <property type="nucleotide sequence ID" value="NZ_BHYK01000013.1"/>
</dbReference>
<comment type="subcellular location">
    <subcellularLocation>
        <location evidence="8">Cell membrane</location>
        <topology evidence="8">Multi-pass membrane protein</topology>
    </subcellularLocation>
    <subcellularLocation>
        <location evidence="1">Membrane</location>
        <topology evidence="1">Multi-pass membrane protein</topology>
    </subcellularLocation>
</comment>
<dbReference type="CDD" id="cd13609">
    <property type="entry name" value="PBP2_Opu_like_1"/>
    <property type="match status" value="1"/>
</dbReference>
<evidence type="ECO:0000259" key="9">
    <source>
        <dbReference type="PROSITE" id="PS50928"/>
    </source>
</evidence>
<dbReference type="Gene3D" id="3.40.190.120">
    <property type="entry name" value="Osmoprotection protein (prox), domain 2"/>
    <property type="match status" value="1"/>
</dbReference>
<feature type="domain" description="ABC transmembrane type-1" evidence="9">
    <location>
        <begin position="25"/>
        <end position="204"/>
    </location>
</feature>
<comment type="similarity">
    <text evidence="8">Belongs to the binding-protein-dependent transport system permease family.</text>
</comment>
<evidence type="ECO:0000313" key="11">
    <source>
        <dbReference type="Proteomes" id="UP000287872"/>
    </source>
</evidence>
<dbReference type="GO" id="GO:0022857">
    <property type="term" value="F:transmembrane transporter activity"/>
    <property type="evidence" value="ECO:0007669"/>
    <property type="project" value="InterPro"/>
</dbReference>
<dbReference type="GO" id="GO:0043190">
    <property type="term" value="C:ATP-binding cassette (ABC) transporter complex"/>
    <property type="evidence" value="ECO:0007669"/>
    <property type="project" value="InterPro"/>
</dbReference>
<dbReference type="SUPFAM" id="SSF53850">
    <property type="entry name" value="Periplasmic binding protein-like II"/>
    <property type="match status" value="1"/>
</dbReference>
<keyword evidence="4 8" id="KW-1133">Transmembrane helix</keyword>
<evidence type="ECO:0000256" key="2">
    <source>
        <dbReference type="ARBA" id="ARBA00022448"/>
    </source>
</evidence>
<dbReference type="InterPro" id="IPR051204">
    <property type="entry name" value="ABC_transp_perm/SBD"/>
</dbReference>
<evidence type="ECO:0000256" key="1">
    <source>
        <dbReference type="ARBA" id="ARBA00004141"/>
    </source>
</evidence>
<dbReference type="InterPro" id="IPR035906">
    <property type="entry name" value="MetI-like_sf"/>
</dbReference>
<proteinExistence type="inferred from homology"/>
<evidence type="ECO:0000256" key="7">
    <source>
        <dbReference type="ARBA" id="ARBA00035652"/>
    </source>
</evidence>
<name>A0A401UN37_9CLOT</name>
<dbReference type="Pfam" id="PF00528">
    <property type="entry name" value="BPD_transp_1"/>
    <property type="match status" value="1"/>
</dbReference>
<protein>
    <submittedName>
        <fullName evidence="10">ABC transporter permease</fullName>
    </submittedName>
</protein>
<comment type="caution">
    <text evidence="10">The sequence shown here is derived from an EMBL/GenBank/DDBJ whole genome shotgun (WGS) entry which is preliminary data.</text>
</comment>
<evidence type="ECO:0000313" key="10">
    <source>
        <dbReference type="EMBL" id="GCD10942.1"/>
    </source>
</evidence>
<gene>
    <name evidence="10" type="ORF">Ctaglu_25650</name>
</gene>
<evidence type="ECO:0000256" key="5">
    <source>
        <dbReference type="ARBA" id="ARBA00023136"/>
    </source>
</evidence>
<dbReference type="AlphaFoldDB" id="A0A401UN37"/>
<sequence>MDMINSISKFNDFVVLRQGEIINLTIEHIQLTIFAVIIAIIVGVPLGILISRVKKLSGPVIGFANVIQAVPSLALLGFLIPVLGIGSRPAILMVFLYSLLPIIKNTYTGLMNINPDVIESSKGMGMTNKQILKLVQIPLALPIIMTGIRVAAVTAVGLMTIAAIIGAGGLGYMVFSGVQTVDNYMILAGAIPACLLALLMDFIVGKIEQGVTPPRIRKADGTIKLSKKKKYKINNMQKIVASSLLVIIVASCTFIFTRKSDVIVVGSSNSNEQTILGNMLSILIEKNTDLKVQRKFNLGGSAIAFTALKAGKIDVCPQYTGTALVDIMKKKPISDPDKTYEVVSDYSSKHYAITWLKPLGFNDTYALAVSQDTAQKYNLETVSDLAKVGNKLVLGCTIEFSNREDGYLGLNKLYNLKFKGVRAIDGGLRYTALNNNKTDVLDAFSTEGLLKAFKLKVLKDDKHFFPPYYAVPTINNKMLEKHPELKPLINKLAGKIDDETMIDLNYKVDKLSQKPEKVAEDFLRRNKLIK</sequence>
<comment type="similarity">
    <text evidence="6">In the C-terminal section; belongs to the OsmX family.</text>
</comment>
<dbReference type="PANTHER" id="PTHR30177">
    <property type="entry name" value="GLYCINE BETAINE/L-PROLINE TRANSPORT SYSTEM PERMEASE PROTEIN PROW"/>
    <property type="match status" value="1"/>
</dbReference>
<dbReference type="InterPro" id="IPR007210">
    <property type="entry name" value="ABC_Gly_betaine_transp_sub-bd"/>
</dbReference>
<organism evidence="10 11">
    <name type="scientific">Clostridium tagluense</name>
    <dbReference type="NCBI Taxonomy" id="360422"/>
    <lineage>
        <taxon>Bacteria</taxon>
        <taxon>Bacillati</taxon>
        <taxon>Bacillota</taxon>
        <taxon>Clostridia</taxon>
        <taxon>Eubacteriales</taxon>
        <taxon>Clostridiaceae</taxon>
        <taxon>Clostridium</taxon>
    </lineage>
</organism>
<keyword evidence="5 8" id="KW-0472">Membrane</keyword>
<dbReference type="Pfam" id="PF04069">
    <property type="entry name" value="OpuAC"/>
    <property type="match status" value="1"/>
</dbReference>
<dbReference type="InterPro" id="IPR000515">
    <property type="entry name" value="MetI-like"/>
</dbReference>
<evidence type="ECO:0000256" key="3">
    <source>
        <dbReference type="ARBA" id="ARBA00022692"/>
    </source>
</evidence>
<feature type="transmembrane region" description="Helical" evidence="8">
    <location>
        <begin position="131"/>
        <end position="164"/>
    </location>
</feature>
<keyword evidence="3 8" id="KW-0812">Transmembrane</keyword>
<keyword evidence="2 8" id="KW-0813">Transport</keyword>
<feature type="transmembrane region" description="Helical" evidence="8">
    <location>
        <begin position="239"/>
        <end position="257"/>
    </location>
</feature>
<evidence type="ECO:0000256" key="8">
    <source>
        <dbReference type="RuleBase" id="RU363032"/>
    </source>
</evidence>
<dbReference type="CDD" id="cd06261">
    <property type="entry name" value="TM_PBP2"/>
    <property type="match status" value="1"/>
</dbReference>
<evidence type="ECO:0000256" key="4">
    <source>
        <dbReference type="ARBA" id="ARBA00022989"/>
    </source>
</evidence>
<keyword evidence="11" id="KW-1185">Reference proteome</keyword>
<comment type="similarity">
    <text evidence="7">In the N-terminal section; belongs to the binding-protein-dependent transport system permease family.</text>
</comment>
<dbReference type="GO" id="GO:0031460">
    <property type="term" value="P:glycine betaine transport"/>
    <property type="evidence" value="ECO:0007669"/>
    <property type="project" value="TreeGrafter"/>
</dbReference>
<feature type="transmembrane region" description="Helical" evidence="8">
    <location>
        <begin position="29"/>
        <end position="50"/>
    </location>
</feature>
<dbReference type="Proteomes" id="UP000287872">
    <property type="component" value="Unassembled WGS sequence"/>
</dbReference>
<dbReference type="SUPFAM" id="SSF161098">
    <property type="entry name" value="MetI-like"/>
    <property type="match status" value="1"/>
</dbReference>
<feature type="transmembrane region" description="Helical" evidence="8">
    <location>
        <begin position="90"/>
        <end position="110"/>
    </location>
</feature>
<reference evidence="10 11" key="1">
    <citation type="submission" date="2018-11" db="EMBL/GenBank/DDBJ databases">
        <title>Genome sequencing and assembly of Clostridium tagluense strain A121.</title>
        <authorList>
            <person name="Murakami T."/>
            <person name="Segawa T."/>
            <person name="Shcherbakova V.A."/>
            <person name="Mori H."/>
            <person name="Yoshimura Y."/>
        </authorList>
    </citation>
    <scope>NUCLEOTIDE SEQUENCE [LARGE SCALE GENOMIC DNA]</scope>
    <source>
        <strain evidence="10 11">A121</strain>
    </source>
</reference>
<dbReference type="Gene3D" id="3.40.190.10">
    <property type="entry name" value="Periplasmic binding protein-like II"/>
    <property type="match status" value="1"/>
</dbReference>
<dbReference type="PANTHER" id="PTHR30177:SF4">
    <property type="entry name" value="OSMOPROTECTANT IMPORT PERMEASE PROTEIN OSMW"/>
    <property type="match status" value="1"/>
</dbReference>
<dbReference type="PROSITE" id="PS50928">
    <property type="entry name" value="ABC_TM1"/>
    <property type="match status" value="1"/>
</dbReference>
<feature type="transmembrane region" description="Helical" evidence="8">
    <location>
        <begin position="62"/>
        <end position="84"/>
    </location>
</feature>